<dbReference type="Pfam" id="PF00544">
    <property type="entry name" value="Pectate_lyase_4"/>
    <property type="match status" value="1"/>
</dbReference>
<evidence type="ECO:0000259" key="4">
    <source>
        <dbReference type="SMART" id="SM00656"/>
    </source>
</evidence>
<dbReference type="EMBL" id="CP039291">
    <property type="protein sequence ID" value="QCB93221.1"/>
    <property type="molecule type" value="Genomic_DNA"/>
</dbReference>
<dbReference type="Gene3D" id="2.60.40.10">
    <property type="entry name" value="Immunoglobulins"/>
    <property type="match status" value="2"/>
</dbReference>
<reference evidence="5 6" key="1">
    <citation type="submission" date="2019-04" db="EMBL/GenBank/DDBJ databases">
        <title>Isolation and identification of Cellulomonas shaoxiangyii sp. Nov. isolated from feces of the Tibetan antelopes (Pantholops hodgsonii) in the Qinghai-Tibet plateau of China.</title>
        <authorList>
            <person name="Tian Z."/>
        </authorList>
    </citation>
    <scope>NUCLEOTIDE SEQUENCE [LARGE SCALE GENOMIC DNA]</scope>
    <source>
        <strain evidence="5 6">Z28</strain>
    </source>
</reference>
<dbReference type="InterPro" id="IPR013540">
    <property type="entry name" value="ChitinaseA_N"/>
</dbReference>
<dbReference type="SUPFAM" id="SSF51126">
    <property type="entry name" value="Pectin lyase-like"/>
    <property type="match status" value="1"/>
</dbReference>
<feature type="domain" description="Pectate lyase" evidence="4">
    <location>
        <begin position="180"/>
        <end position="419"/>
    </location>
</feature>
<keyword evidence="1 2" id="KW-0456">Lyase</keyword>
<dbReference type="SMART" id="SM00656">
    <property type="entry name" value="Amb_all"/>
    <property type="match status" value="1"/>
</dbReference>
<accession>A0A4P7SHQ2</accession>
<dbReference type="InterPro" id="IPR045032">
    <property type="entry name" value="PEL"/>
</dbReference>
<gene>
    <name evidence="5" type="ORF">E5225_06305</name>
</gene>
<evidence type="ECO:0000313" key="5">
    <source>
        <dbReference type="EMBL" id="QCB93221.1"/>
    </source>
</evidence>
<dbReference type="PANTHER" id="PTHR31683">
    <property type="entry name" value="PECTATE LYASE 18-RELATED"/>
    <property type="match status" value="1"/>
</dbReference>
<protein>
    <recommendedName>
        <fullName evidence="4">Pectate lyase domain-containing protein</fullName>
    </recommendedName>
</protein>
<evidence type="ECO:0000256" key="1">
    <source>
        <dbReference type="ARBA" id="ARBA00023239"/>
    </source>
</evidence>
<dbReference type="InterPro" id="IPR012334">
    <property type="entry name" value="Pectin_lyas_fold"/>
</dbReference>
<dbReference type="InterPro" id="IPR013783">
    <property type="entry name" value="Ig-like_fold"/>
</dbReference>
<dbReference type="GO" id="GO:0005576">
    <property type="term" value="C:extracellular region"/>
    <property type="evidence" value="ECO:0007669"/>
    <property type="project" value="UniProtKB-SubCell"/>
</dbReference>
<proteinExistence type="inferred from homology"/>
<name>A0A4P7SHQ2_9CELL</name>
<dbReference type="AlphaFoldDB" id="A0A4P7SHQ2"/>
<comment type="subcellular location">
    <subcellularLocation>
        <location evidence="2">Secreted</location>
    </subcellularLocation>
</comment>
<organism evidence="5 6">
    <name type="scientific">Cellulomonas shaoxiangyii</name>
    <dbReference type="NCBI Taxonomy" id="2566013"/>
    <lineage>
        <taxon>Bacteria</taxon>
        <taxon>Bacillati</taxon>
        <taxon>Actinomycetota</taxon>
        <taxon>Actinomycetes</taxon>
        <taxon>Micrococcales</taxon>
        <taxon>Cellulomonadaceae</taxon>
        <taxon>Cellulomonas</taxon>
    </lineage>
</organism>
<keyword evidence="2" id="KW-0964">Secreted</keyword>
<dbReference type="Pfam" id="PF08329">
    <property type="entry name" value="ChitinaseA_N"/>
    <property type="match status" value="1"/>
</dbReference>
<dbReference type="RefSeq" id="WP_136225355.1">
    <property type="nucleotide sequence ID" value="NZ_CP039291.1"/>
</dbReference>
<feature type="region of interest" description="Disordered" evidence="3">
    <location>
        <begin position="1"/>
        <end position="24"/>
    </location>
</feature>
<keyword evidence="2" id="KW-0624">Polysaccharide degradation</keyword>
<feature type="compositionally biased region" description="Low complexity" evidence="3">
    <location>
        <begin position="10"/>
        <end position="19"/>
    </location>
</feature>
<dbReference type="PANTHER" id="PTHR31683:SF18">
    <property type="entry name" value="PECTATE LYASE 21-RELATED"/>
    <property type="match status" value="1"/>
</dbReference>
<dbReference type="GO" id="GO:0006032">
    <property type="term" value="P:chitin catabolic process"/>
    <property type="evidence" value="ECO:0007669"/>
    <property type="project" value="InterPro"/>
</dbReference>
<dbReference type="KEGG" id="celz:E5225_06305"/>
<dbReference type="Gene3D" id="2.160.20.10">
    <property type="entry name" value="Single-stranded right-handed beta-helix, Pectin lyase-like"/>
    <property type="match status" value="1"/>
</dbReference>
<dbReference type="SUPFAM" id="SSF81296">
    <property type="entry name" value="E set domains"/>
    <property type="match status" value="2"/>
</dbReference>
<dbReference type="InterPro" id="IPR014756">
    <property type="entry name" value="Ig_E-set"/>
</dbReference>
<dbReference type="GO" id="GO:0030570">
    <property type="term" value="F:pectate lyase activity"/>
    <property type="evidence" value="ECO:0007669"/>
    <property type="project" value="InterPro"/>
</dbReference>
<dbReference type="InterPro" id="IPR002022">
    <property type="entry name" value="Pec_lyase"/>
</dbReference>
<keyword evidence="2" id="KW-0119">Carbohydrate metabolism</keyword>
<dbReference type="Proteomes" id="UP000296469">
    <property type="component" value="Chromosome"/>
</dbReference>
<sequence length="692" mass="72999">MRAVPPSLSPARTRPAPTHARPRRRAAGAVAAVAAAGLLLPLAPAVAAASTAAPAPGAPVRDLGREVLPAGDGWASWSGTTRPDGRVVEATGTTGGAAASAAEVYVVDTWTELRDALAGRPGGSQTDARRSTTPRIVYVRGTLDAFETTDGTRLTCDDFAAQVTVAGTGAPFSMADYVAHFDPAGPWGREDPSGPLEDARVAAAAVQARQTQQHVGSNVTVVGVGDDAGVVGANLRVRDAANVIVRNLTLSDAYDCFPQWDPGDGETGNWNSAYDNLSVWTSTSVWADHLTLDDGDHPPASLPTVYGRPFEVHDGLLDVTHGSDLVTVSWTHFDDHDKTSIVGSSDSRLQDRGQHRVTYHHNRWTDVGQRAPRVRFGDVHVYNNLYEQTRPGLFSYYWGAGIESSIVAENNAVELADGVDAARVVAEWKGTQLLETGTLVNGAPVDVVAAFNATAALPLADTARWTPADHYDPVVQPTGEVAAAVRAGAGATLPSGTPVAAAAPDAPRLSHDNAHGTGLHDGDYTVTSTLYWGQNATVVRFYENDVLVDAQWLDGRSPRRQTATLDVTGRANGTYTYVAEVLNPWGTARSAPLTVTVRDAAPGRPVVTAGPVRDGAVTVTTTLWWGTNATSYTLLLDGVEVDRQELVAQTPRRQRTTTTLTDLAPGTHTVVARLTNAAGTTESEPLLLTVRG</sequence>
<evidence type="ECO:0000313" key="6">
    <source>
        <dbReference type="Proteomes" id="UP000296469"/>
    </source>
</evidence>
<evidence type="ECO:0000256" key="3">
    <source>
        <dbReference type="SAM" id="MobiDB-lite"/>
    </source>
</evidence>
<dbReference type="InterPro" id="IPR011050">
    <property type="entry name" value="Pectin_lyase_fold/virulence"/>
</dbReference>
<dbReference type="GO" id="GO:0000272">
    <property type="term" value="P:polysaccharide catabolic process"/>
    <property type="evidence" value="ECO:0007669"/>
    <property type="project" value="UniProtKB-KW"/>
</dbReference>
<dbReference type="GO" id="GO:0004568">
    <property type="term" value="F:chitinase activity"/>
    <property type="evidence" value="ECO:0007669"/>
    <property type="project" value="InterPro"/>
</dbReference>
<evidence type="ECO:0000256" key="2">
    <source>
        <dbReference type="RuleBase" id="RU361173"/>
    </source>
</evidence>
<comment type="similarity">
    <text evidence="2">Belongs to the polysaccharide lyase 1 family.</text>
</comment>
<keyword evidence="6" id="KW-1185">Reference proteome</keyword>